<dbReference type="RefSeq" id="XP_004994128.1">
    <property type="nucleotide sequence ID" value="XM_004994071.1"/>
</dbReference>
<sequence length="358" mass="39871">MVTMADGGDDDEGGNLRRPPLPHQDEQQQQQAQSGEHAGRGCCDGEAVIPALNSIGEEPVCLLQLQECLRLLAETEPRCLGRQDLLDTCVHHFFARIILPSMTRFEAVLNTTLTINTDNAAVLRHWQSIVLLSSKMAHLARVASHHVVMRLLEHLATTQHDSSALGASSPRAQRTRQQSPQPTSQPNPQPTSQPRSQSTLWPAPHRCTGRRQQAAQHQQPHVASMVLAWMYMDAAVAFAKRLENTGQHHVLPTPKRSKEHERCPYNLPARPPPIPYPTSARDLLLPRPHPHDSPSFHHVLGQCIAHVRPSGWIGTRALPQLFESYSWSLARLLKWSLRCTPIPPHYRSTASNTKPGAT</sequence>
<evidence type="ECO:0000256" key="1">
    <source>
        <dbReference type="SAM" id="MobiDB-lite"/>
    </source>
</evidence>
<feature type="region of interest" description="Disordered" evidence="1">
    <location>
        <begin position="1"/>
        <end position="39"/>
    </location>
</feature>
<dbReference type="AlphaFoldDB" id="F2U9S0"/>
<dbReference type="Proteomes" id="UP000007799">
    <property type="component" value="Unassembled WGS sequence"/>
</dbReference>
<organism evidence="3">
    <name type="scientific">Salpingoeca rosetta (strain ATCC 50818 / BSB-021)</name>
    <dbReference type="NCBI Taxonomy" id="946362"/>
    <lineage>
        <taxon>Eukaryota</taxon>
        <taxon>Choanoflagellata</taxon>
        <taxon>Craspedida</taxon>
        <taxon>Salpingoecidae</taxon>
        <taxon>Salpingoeca</taxon>
    </lineage>
</organism>
<name>F2U9S0_SALR5</name>
<evidence type="ECO:0000313" key="2">
    <source>
        <dbReference type="EMBL" id="EGD73097.1"/>
    </source>
</evidence>
<dbReference type="KEGG" id="sre:PTSG_04810"/>
<gene>
    <name evidence="2" type="ORF">PTSG_04810</name>
</gene>
<proteinExistence type="predicted"/>
<feature type="region of interest" description="Disordered" evidence="1">
    <location>
        <begin position="159"/>
        <end position="218"/>
    </location>
</feature>
<dbReference type="GeneID" id="16074706"/>
<protein>
    <submittedName>
        <fullName evidence="2">Uncharacterized protein</fullName>
    </submittedName>
</protein>
<dbReference type="EMBL" id="GL832965">
    <property type="protein sequence ID" value="EGD73097.1"/>
    <property type="molecule type" value="Genomic_DNA"/>
</dbReference>
<keyword evidence="3" id="KW-1185">Reference proteome</keyword>
<feature type="compositionally biased region" description="Low complexity" evidence="1">
    <location>
        <begin position="168"/>
        <end position="182"/>
    </location>
</feature>
<reference evidence="2" key="1">
    <citation type="submission" date="2009-08" db="EMBL/GenBank/DDBJ databases">
        <title>Annotation of Salpingoeca rosetta.</title>
        <authorList>
            <consortium name="The Broad Institute Genome Sequencing Platform"/>
            <person name="Russ C."/>
            <person name="Cuomo C."/>
            <person name="Burger G."/>
            <person name="Gray M.W."/>
            <person name="Holland P.W.H."/>
            <person name="King N."/>
            <person name="Lang F.B.F."/>
            <person name="Roger A.J."/>
            <person name="Ruiz-Trillo I."/>
            <person name="Young S.K."/>
            <person name="Zeng Q."/>
            <person name="Gargeya S."/>
            <person name="Alvarado L."/>
            <person name="Berlin A."/>
            <person name="Chapman S.B."/>
            <person name="Chen Z."/>
            <person name="Freedman E."/>
            <person name="Gellesch M."/>
            <person name="Goldberg J."/>
            <person name="Griggs A."/>
            <person name="Gujja S."/>
            <person name="Heilman E."/>
            <person name="Heiman D."/>
            <person name="Howarth C."/>
            <person name="Mehta T."/>
            <person name="Neiman D."/>
            <person name="Pearson M."/>
            <person name="Roberts A."/>
            <person name="Saif S."/>
            <person name="Shea T."/>
            <person name="Shenoy N."/>
            <person name="Sisk P."/>
            <person name="Stolte C."/>
            <person name="Sykes S."/>
            <person name="White J."/>
            <person name="Yandava C."/>
            <person name="Haas B."/>
            <person name="Nusbaum C."/>
            <person name="Birren B."/>
        </authorList>
    </citation>
    <scope>NUCLEOTIDE SEQUENCE [LARGE SCALE GENOMIC DNA]</scope>
    <source>
        <strain evidence="2">ATCC 50818</strain>
    </source>
</reference>
<feature type="region of interest" description="Disordered" evidence="1">
    <location>
        <begin position="248"/>
        <end position="275"/>
    </location>
</feature>
<evidence type="ECO:0000313" key="3">
    <source>
        <dbReference type="Proteomes" id="UP000007799"/>
    </source>
</evidence>
<accession>F2U9S0</accession>
<dbReference type="InParanoid" id="F2U9S0"/>